<sequence length="108" mass="12109">MCIFTSFNSFNHRQLAVNSQCVATRRVASTVKQIDMTIKWSEHAIDNRGRPICQEMVSYSTLSIVMRTRLLTRFVSVSIVYCTWILLLIEEIGMIGNGASFGSGVGDE</sequence>
<evidence type="ECO:0000313" key="3">
    <source>
        <dbReference type="Proteomes" id="UP000187406"/>
    </source>
</evidence>
<evidence type="ECO:0000256" key="1">
    <source>
        <dbReference type="SAM" id="Phobius"/>
    </source>
</evidence>
<dbReference type="Proteomes" id="UP000187406">
    <property type="component" value="Unassembled WGS sequence"/>
</dbReference>
<keyword evidence="1" id="KW-0812">Transmembrane</keyword>
<dbReference type="InParanoid" id="A0A1Q3DIA8"/>
<feature type="transmembrane region" description="Helical" evidence="1">
    <location>
        <begin position="70"/>
        <end position="89"/>
    </location>
</feature>
<protein>
    <submittedName>
        <fullName evidence="2">Uncharacterized protein</fullName>
    </submittedName>
</protein>
<keyword evidence="1" id="KW-1133">Transmembrane helix</keyword>
<name>A0A1Q3DIA8_CEPFO</name>
<dbReference type="EMBL" id="BDDD01008632">
    <property type="protein sequence ID" value="GAV92043.1"/>
    <property type="molecule type" value="Genomic_DNA"/>
</dbReference>
<gene>
    <name evidence="2" type="ORF">CFOL_v3_35427</name>
</gene>
<accession>A0A1Q3DIA8</accession>
<proteinExistence type="predicted"/>
<dbReference type="AlphaFoldDB" id="A0A1Q3DIA8"/>
<evidence type="ECO:0000313" key="2">
    <source>
        <dbReference type="EMBL" id="GAV92043.1"/>
    </source>
</evidence>
<organism evidence="2 3">
    <name type="scientific">Cephalotus follicularis</name>
    <name type="common">Albany pitcher plant</name>
    <dbReference type="NCBI Taxonomy" id="3775"/>
    <lineage>
        <taxon>Eukaryota</taxon>
        <taxon>Viridiplantae</taxon>
        <taxon>Streptophyta</taxon>
        <taxon>Embryophyta</taxon>
        <taxon>Tracheophyta</taxon>
        <taxon>Spermatophyta</taxon>
        <taxon>Magnoliopsida</taxon>
        <taxon>eudicotyledons</taxon>
        <taxon>Gunneridae</taxon>
        <taxon>Pentapetalae</taxon>
        <taxon>rosids</taxon>
        <taxon>fabids</taxon>
        <taxon>Oxalidales</taxon>
        <taxon>Cephalotaceae</taxon>
        <taxon>Cephalotus</taxon>
    </lineage>
</organism>
<comment type="caution">
    <text evidence="2">The sequence shown here is derived from an EMBL/GenBank/DDBJ whole genome shotgun (WGS) entry which is preliminary data.</text>
</comment>
<reference evidence="3" key="1">
    <citation type="submission" date="2016-04" db="EMBL/GenBank/DDBJ databases">
        <title>Cephalotus genome sequencing.</title>
        <authorList>
            <person name="Fukushima K."/>
            <person name="Hasebe M."/>
            <person name="Fang X."/>
        </authorList>
    </citation>
    <scope>NUCLEOTIDE SEQUENCE [LARGE SCALE GENOMIC DNA]</scope>
    <source>
        <strain evidence="3">cv. St1</strain>
    </source>
</reference>
<keyword evidence="3" id="KW-1185">Reference proteome</keyword>
<keyword evidence="1" id="KW-0472">Membrane</keyword>